<keyword evidence="4" id="KW-1185">Reference proteome</keyword>
<organism evidence="3 4">
    <name type="scientific">Thauera terpenica 58Eu</name>
    <dbReference type="NCBI Taxonomy" id="1348657"/>
    <lineage>
        <taxon>Bacteria</taxon>
        <taxon>Pseudomonadati</taxon>
        <taxon>Pseudomonadota</taxon>
        <taxon>Betaproteobacteria</taxon>
        <taxon>Rhodocyclales</taxon>
        <taxon>Zoogloeaceae</taxon>
        <taxon>Thauera</taxon>
    </lineage>
</organism>
<dbReference type="STRING" id="1348657.M622_16745"/>
<feature type="signal peptide" evidence="1">
    <location>
        <begin position="1"/>
        <end position="29"/>
    </location>
</feature>
<reference evidence="3 4" key="1">
    <citation type="submission" date="2013-06" db="EMBL/GenBank/DDBJ databases">
        <title>Draft genome sequence of Thauera terpenica.</title>
        <authorList>
            <person name="Liu B."/>
            <person name="Frostegard A.H."/>
            <person name="Shapleigh J.P."/>
        </authorList>
    </citation>
    <scope>NUCLEOTIDE SEQUENCE [LARGE SCALE GENOMIC DNA]</scope>
    <source>
        <strain evidence="3 4">58Eu</strain>
    </source>
</reference>
<dbReference type="EMBL" id="ATJV01000062">
    <property type="protein sequence ID" value="EPZ15066.1"/>
    <property type="molecule type" value="Genomic_DNA"/>
</dbReference>
<protein>
    <recommendedName>
        <fullName evidence="2">Ice-binding protein C-terminal domain-containing protein</fullName>
    </recommendedName>
</protein>
<dbReference type="Pfam" id="PF07589">
    <property type="entry name" value="PEP-CTERM"/>
    <property type="match status" value="1"/>
</dbReference>
<dbReference type="NCBIfam" id="TIGR02595">
    <property type="entry name" value="PEP_CTERM"/>
    <property type="match status" value="1"/>
</dbReference>
<dbReference type="eggNOG" id="ENOG502ZP8I">
    <property type="taxonomic scope" value="Bacteria"/>
</dbReference>
<keyword evidence="1" id="KW-0732">Signal</keyword>
<comment type="caution">
    <text evidence="3">The sequence shown here is derived from an EMBL/GenBank/DDBJ whole genome shotgun (WGS) entry which is preliminary data.</text>
</comment>
<dbReference type="AlphaFoldDB" id="S9ZKI1"/>
<evidence type="ECO:0000256" key="1">
    <source>
        <dbReference type="SAM" id="SignalP"/>
    </source>
</evidence>
<dbReference type="InterPro" id="IPR013424">
    <property type="entry name" value="Ice-binding_C"/>
</dbReference>
<feature type="chain" id="PRO_5004573690" description="Ice-binding protein C-terminal domain-containing protein" evidence="1">
    <location>
        <begin position="30"/>
        <end position="220"/>
    </location>
</feature>
<evidence type="ECO:0000259" key="2">
    <source>
        <dbReference type="Pfam" id="PF07589"/>
    </source>
</evidence>
<dbReference type="PATRIC" id="fig|1348657.5.peg.2436"/>
<gene>
    <name evidence="3" type="ORF">M622_16745</name>
</gene>
<name>S9ZKI1_9RHOO</name>
<sequence length="220" mass="23290">MTTILGSRKLILGGALSAVLMLGAGAAGAAVLYPQAPLQGGTSYYATPTIGQQLADNFTLSFTSDIEQISWWGGYDSNYDVGDDSFRVRLYENVVGAGSVLHEFASMAVARTSTALFDSVQNGIYKYTFALPAPVQMGVGSYFLFVENLGSSDWIWLSSATGDASFVYRAAEGSNWTGSVADLAMEIEGSRVTTQVSEPGTLALLGLAGIGGLLARRRRR</sequence>
<evidence type="ECO:0000313" key="3">
    <source>
        <dbReference type="EMBL" id="EPZ15066.1"/>
    </source>
</evidence>
<proteinExistence type="predicted"/>
<accession>S9ZKI1</accession>
<feature type="domain" description="Ice-binding protein C-terminal" evidence="2">
    <location>
        <begin position="195"/>
        <end position="218"/>
    </location>
</feature>
<dbReference type="Proteomes" id="UP000015455">
    <property type="component" value="Unassembled WGS sequence"/>
</dbReference>
<evidence type="ECO:0000313" key="4">
    <source>
        <dbReference type="Proteomes" id="UP000015455"/>
    </source>
</evidence>
<dbReference type="RefSeq" id="WP_021249847.1">
    <property type="nucleotide sequence ID" value="NZ_ATJV01000062.1"/>
</dbReference>